<proteinExistence type="predicted"/>
<organism evidence="1 2">
    <name type="scientific">Hymenoscyphus albidus</name>
    <dbReference type="NCBI Taxonomy" id="595503"/>
    <lineage>
        <taxon>Eukaryota</taxon>
        <taxon>Fungi</taxon>
        <taxon>Dikarya</taxon>
        <taxon>Ascomycota</taxon>
        <taxon>Pezizomycotina</taxon>
        <taxon>Leotiomycetes</taxon>
        <taxon>Helotiales</taxon>
        <taxon>Helotiaceae</taxon>
        <taxon>Hymenoscyphus</taxon>
    </lineage>
</organism>
<protein>
    <submittedName>
        <fullName evidence="1">Uncharacterized protein</fullName>
    </submittedName>
</protein>
<name>A0A9N9LW61_9HELO</name>
<dbReference type="AlphaFoldDB" id="A0A9N9LW61"/>
<keyword evidence="2" id="KW-1185">Reference proteome</keyword>
<reference evidence="1" key="1">
    <citation type="submission" date="2021-07" db="EMBL/GenBank/DDBJ databases">
        <authorList>
            <person name="Durling M."/>
        </authorList>
    </citation>
    <scope>NUCLEOTIDE SEQUENCE</scope>
</reference>
<gene>
    <name evidence="1" type="ORF">HYALB_00003937</name>
</gene>
<sequence length="82" mass="9397">MAKGILIIRVRTSLHYVIHMVRTGVPFAYCCSKWATVPCQKCYQGRCTTLAQSPQDNIPADLLRFSLQNLVYYFLPGPKFKE</sequence>
<evidence type="ECO:0000313" key="1">
    <source>
        <dbReference type="EMBL" id="CAG8979706.1"/>
    </source>
</evidence>
<dbReference type="Proteomes" id="UP000701801">
    <property type="component" value="Unassembled WGS sequence"/>
</dbReference>
<accession>A0A9N9LW61</accession>
<evidence type="ECO:0000313" key="2">
    <source>
        <dbReference type="Proteomes" id="UP000701801"/>
    </source>
</evidence>
<comment type="caution">
    <text evidence="1">The sequence shown here is derived from an EMBL/GenBank/DDBJ whole genome shotgun (WGS) entry which is preliminary data.</text>
</comment>
<dbReference type="EMBL" id="CAJVRM010000329">
    <property type="protein sequence ID" value="CAG8979706.1"/>
    <property type="molecule type" value="Genomic_DNA"/>
</dbReference>